<comment type="caution">
    <text evidence="1">The sequence shown here is derived from an EMBL/GenBank/DDBJ whole genome shotgun (WGS) entry which is preliminary data.</text>
</comment>
<evidence type="ECO:0000313" key="1">
    <source>
        <dbReference type="EMBL" id="KAJ7637488.1"/>
    </source>
</evidence>
<keyword evidence="2" id="KW-1185">Reference proteome</keyword>
<reference evidence="1" key="1">
    <citation type="submission" date="2023-03" db="EMBL/GenBank/DDBJ databases">
        <title>Massive genome expansion in bonnet fungi (Mycena s.s.) driven by repeated elements and novel gene families across ecological guilds.</title>
        <authorList>
            <consortium name="Lawrence Berkeley National Laboratory"/>
            <person name="Harder C.B."/>
            <person name="Miyauchi S."/>
            <person name="Viragh M."/>
            <person name="Kuo A."/>
            <person name="Thoen E."/>
            <person name="Andreopoulos B."/>
            <person name="Lu D."/>
            <person name="Skrede I."/>
            <person name="Drula E."/>
            <person name="Henrissat B."/>
            <person name="Morin E."/>
            <person name="Kohler A."/>
            <person name="Barry K."/>
            <person name="LaButti K."/>
            <person name="Morin E."/>
            <person name="Salamov A."/>
            <person name="Lipzen A."/>
            <person name="Mereny Z."/>
            <person name="Hegedus B."/>
            <person name="Baldrian P."/>
            <person name="Stursova M."/>
            <person name="Weitz H."/>
            <person name="Taylor A."/>
            <person name="Grigoriev I.V."/>
            <person name="Nagy L.G."/>
            <person name="Martin F."/>
            <person name="Kauserud H."/>
        </authorList>
    </citation>
    <scope>NUCLEOTIDE SEQUENCE</scope>
    <source>
        <strain evidence="1">CBHHK067</strain>
    </source>
</reference>
<dbReference type="EMBL" id="JARKIE010000455">
    <property type="protein sequence ID" value="KAJ7637488.1"/>
    <property type="molecule type" value="Genomic_DNA"/>
</dbReference>
<accession>A0AAD7FQG2</accession>
<organism evidence="1 2">
    <name type="scientific">Mycena rosella</name>
    <name type="common">Pink bonnet</name>
    <name type="synonym">Agaricus rosellus</name>
    <dbReference type="NCBI Taxonomy" id="1033263"/>
    <lineage>
        <taxon>Eukaryota</taxon>
        <taxon>Fungi</taxon>
        <taxon>Dikarya</taxon>
        <taxon>Basidiomycota</taxon>
        <taxon>Agaricomycotina</taxon>
        <taxon>Agaricomycetes</taxon>
        <taxon>Agaricomycetidae</taxon>
        <taxon>Agaricales</taxon>
        <taxon>Marasmiineae</taxon>
        <taxon>Mycenaceae</taxon>
        <taxon>Mycena</taxon>
    </lineage>
</organism>
<gene>
    <name evidence="1" type="ORF">B0H17DRAFT_995155</name>
</gene>
<sequence>MAPAPLGMKTCPHCDENKKSKGFTNHESACSLKKRNKDKTTAFVRQVNAKQRQADYEQLEVQLNARAPNQPSGSSIPALRPETDISDYLDYDFGENQEGLLPHRADSPPPVEEIKRIFHPHSKRPPIFQSFDNYVASNLVEQQGSIDNQPWRPFRSQLDFEMAEFCENNMLNRDSTETLISLIRRCGSNLTEFMLANQRELDDLWELASHKCTAFERGLITVHYKNEEKNYDTYTRPLWDWVLGLVQDPRLASTFVWDAEKAYKFNGESFVHFYHEPWTADAFWVAQSKLPDDPAAKPICLVLYADKSKLSTFRTQKAYVVIA</sequence>
<name>A0AAD7FQG2_MYCRO</name>
<dbReference type="AlphaFoldDB" id="A0AAD7FQG2"/>
<dbReference type="Pfam" id="PF18759">
    <property type="entry name" value="Plavaka"/>
    <property type="match status" value="1"/>
</dbReference>
<dbReference type="InterPro" id="IPR041078">
    <property type="entry name" value="Plavaka"/>
</dbReference>
<evidence type="ECO:0000313" key="2">
    <source>
        <dbReference type="Proteomes" id="UP001221757"/>
    </source>
</evidence>
<protein>
    <submittedName>
        <fullName evidence="1">Uncharacterized protein</fullName>
    </submittedName>
</protein>
<proteinExistence type="predicted"/>
<dbReference type="Proteomes" id="UP001221757">
    <property type="component" value="Unassembled WGS sequence"/>
</dbReference>